<evidence type="ECO:0000256" key="1">
    <source>
        <dbReference type="ARBA" id="ARBA00004571"/>
    </source>
</evidence>
<proteinExistence type="inferred from homology"/>
<evidence type="ECO:0000256" key="7">
    <source>
        <dbReference type="ARBA" id="ARBA00023065"/>
    </source>
</evidence>
<gene>
    <name evidence="16" type="ORF">HHL17_12980</name>
</gene>
<feature type="domain" description="TonB-dependent receptor plug" evidence="15">
    <location>
        <begin position="120"/>
        <end position="248"/>
    </location>
</feature>
<keyword evidence="5 11" id="KW-0812">Transmembrane</keyword>
<feature type="signal peptide" evidence="13">
    <location>
        <begin position="1"/>
        <end position="24"/>
    </location>
</feature>
<dbReference type="InterPro" id="IPR037066">
    <property type="entry name" value="Plug_dom_sf"/>
</dbReference>
<comment type="similarity">
    <text evidence="11 12">Belongs to the TonB-dependent receptor family.</text>
</comment>
<evidence type="ECO:0000256" key="9">
    <source>
        <dbReference type="ARBA" id="ARBA00023136"/>
    </source>
</evidence>
<dbReference type="EMBL" id="JABBGC010000001">
    <property type="protein sequence ID" value="NML38112.1"/>
    <property type="molecule type" value="Genomic_DNA"/>
</dbReference>
<dbReference type="InterPro" id="IPR039426">
    <property type="entry name" value="TonB-dep_rcpt-like"/>
</dbReference>
<comment type="caution">
    <text evidence="16">The sequence shown here is derived from an EMBL/GenBank/DDBJ whole genome shotgun (WGS) entry which is preliminary data.</text>
</comment>
<evidence type="ECO:0000259" key="14">
    <source>
        <dbReference type="Pfam" id="PF00593"/>
    </source>
</evidence>
<evidence type="ECO:0000313" key="16">
    <source>
        <dbReference type="EMBL" id="NML38112.1"/>
    </source>
</evidence>
<feature type="chain" id="PRO_5032967591" evidence="13">
    <location>
        <begin position="25"/>
        <end position="1031"/>
    </location>
</feature>
<keyword evidence="4" id="KW-0410">Iron transport</keyword>
<dbReference type="Gene3D" id="2.60.40.1120">
    <property type="entry name" value="Carboxypeptidase-like, regulatory domain"/>
    <property type="match status" value="1"/>
</dbReference>
<evidence type="ECO:0000256" key="2">
    <source>
        <dbReference type="ARBA" id="ARBA00022448"/>
    </source>
</evidence>
<dbReference type="NCBIfam" id="TIGR04057">
    <property type="entry name" value="SusC_RagA_signa"/>
    <property type="match status" value="1"/>
</dbReference>
<evidence type="ECO:0000256" key="5">
    <source>
        <dbReference type="ARBA" id="ARBA00022692"/>
    </source>
</evidence>
<comment type="subcellular location">
    <subcellularLocation>
        <location evidence="1 11">Cell outer membrane</location>
        <topology evidence="1 11">Multi-pass membrane protein</topology>
    </subcellularLocation>
</comment>
<keyword evidence="6" id="KW-0408">Iron</keyword>
<keyword evidence="8 12" id="KW-0798">TonB box</keyword>
<evidence type="ECO:0000256" key="8">
    <source>
        <dbReference type="ARBA" id="ARBA00023077"/>
    </source>
</evidence>
<dbReference type="InterPro" id="IPR000531">
    <property type="entry name" value="Beta-barrel_TonB"/>
</dbReference>
<keyword evidence="13" id="KW-0732">Signal</keyword>
<evidence type="ECO:0000256" key="12">
    <source>
        <dbReference type="RuleBase" id="RU003357"/>
    </source>
</evidence>
<dbReference type="Pfam" id="PF00593">
    <property type="entry name" value="TonB_dep_Rec_b-barrel"/>
    <property type="match status" value="1"/>
</dbReference>
<evidence type="ECO:0000256" key="10">
    <source>
        <dbReference type="ARBA" id="ARBA00023237"/>
    </source>
</evidence>
<dbReference type="Gene3D" id="2.170.130.10">
    <property type="entry name" value="TonB-dependent receptor, plug domain"/>
    <property type="match status" value="1"/>
</dbReference>
<keyword evidence="10 11" id="KW-0998">Cell outer membrane</keyword>
<evidence type="ECO:0000256" key="4">
    <source>
        <dbReference type="ARBA" id="ARBA00022496"/>
    </source>
</evidence>
<dbReference type="InterPro" id="IPR036942">
    <property type="entry name" value="Beta-barrel_TonB_sf"/>
</dbReference>
<keyword evidence="2 11" id="KW-0813">Transport</keyword>
<evidence type="ECO:0000313" key="17">
    <source>
        <dbReference type="Proteomes" id="UP000583266"/>
    </source>
</evidence>
<dbReference type="SUPFAM" id="SSF56935">
    <property type="entry name" value="Porins"/>
    <property type="match status" value="1"/>
</dbReference>
<evidence type="ECO:0000259" key="15">
    <source>
        <dbReference type="Pfam" id="PF07715"/>
    </source>
</evidence>
<dbReference type="PANTHER" id="PTHR32552">
    <property type="entry name" value="FERRICHROME IRON RECEPTOR-RELATED"/>
    <property type="match status" value="1"/>
</dbReference>
<evidence type="ECO:0000256" key="3">
    <source>
        <dbReference type="ARBA" id="ARBA00022452"/>
    </source>
</evidence>
<reference evidence="16 17" key="1">
    <citation type="submission" date="2020-04" db="EMBL/GenBank/DDBJ databases">
        <title>Chitinophaga sp. G-6-1-13 sp. nov., isolated from soil.</title>
        <authorList>
            <person name="Dahal R.H."/>
            <person name="Chaudhary D.K."/>
        </authorList>
    </citation>
    <scope>NUCLEOTIDE SEQUENCE [LARGE SCALE GENOMIC DNA]</scope>
    <source>
        <strain evidence="16 17">G-6-1-13</strain>
    </source>
</reference>
<accession>A0A848GMB7</accession>
<dbReference type="NCBIfam" id="TIGR04056">
    <property type="entry name" value="OMP_RagA_SusC"/>
    <property type="match status" value="1"/>
</dbReference>
<dbReference type="InterPro" id="IPR012910">
    <property type="entry name" value="Plug_dom"/>
</dbReference>
<evidence type="ECO:0000256" key="11">
    <source>
        <dbReference type="PROSITE-ProRule" id="PRU01360"/>
    </source>
</evidence>
<dbReference type="InterPro" id="IPR008969">
    <property type="entry name" value="CarboxyPept-like_regulatory"/>
</dbReference>
<evidence type="ECO:0000256" key="13">
    <source>
        <dbReference type="SAM" id="SignalP"/>
    </source>
</evidence>
<dbReference type="GO" id="GO:0009279">
    <property type="term" value="C:cell outer membrane"/>
    <property type="evidence" value="ECO:0007669"/>
    <property type="project" value="UniProtKB-SubCell"/>
</dbReference>
<keyword evidence="7" id="KW-0406">Ion transport</keyword>
<keyword evidence="9 11" id="KW-0472">Membrane</keyword>
<dbReference type="PROSITE" id="PS52016">
    <property type="entry name" value="TONB_DEPENDENT_REC_3"/>
    <property type="match status" value="1"/>
</dbReference>
<dbReference type="Gene3D" id="2.40.170.20">
    <property type="entry name" value="TonB-dependent receptor, beta-barrel domain"/>
    <property type="match status" value="1"/>
</dbReference>
<feature type="domain" description="TonB-dependent receptor-like beta-barrel" evidence="14">
    <location>
        <begin position="426"/>
        <end position="882"/>
    </location>
</feature>
<dbReference type="Pfam" id="PF13715">
    <property type="entry name" value="CarbopepD_reg_2"/>
    <property type="match status" value="1"/>
</dbReference>
<dbReference type="InterPro" id="IPR023997">
    <property type="entry name" value="TonB-dep_OMP_SusC/RagA_CS"/>
</dbReference>
<dbReference type="PANTHER" id="PTHR32552:SF81">
    <property type="entry name" value="TONB-DEPENDENT OUTER MEMBRANE RECEPTOR"/>
    <property type="match status" value="1"/>
</dbReference>
<protein>
    <submittedName>
        <fullName evidence="16">SusC/RagA family TonB-linked outer membrane protein</fullName>
    </submittedName>
</protein>
<name>A0A848GMB7_9BACT</name>
<keyword evidence="17" id="KW-1185">Reference proteome</keyword>
<dbReference type="InterPro" id="IPR023996">
    <property type="entry name" value="TonB-dep_OMP_SusC/RagA"/>
</dbReference>
<keyword evidence="3 11" id="KW-1134">Transmembrane beta strand</keyword>
<dbReference type="SUPFAM" id="SSF49464">
    <property type="entry name" value="Carboxypeptidase regulatory domain-like"/>
    <property type="match status" value="1"/>
</dbReference>
<organism evidence="16 17">
    <name type="scientific">Chitinophaga fulva</name>
    <dbReference type="NCBI Taxonomy" id="2728842"/>
    <lineage>
        <taxon>Bacteria</taxon>
        <taxon>Pseudomonadati</taxon>
        <taxon>Bacteroidota</taxon>
        <taxon>Chitinophagia</taxon>
        <taxon>Chitinophagales</taxon>
        <taxon>Chitinophagaceae</taxon>
        <taxon>Chitinophaga</taxon>
    </lineage>
</organism>
<dbReference type="RefSeq" id="WP_169225136.1">
    <property type="nucleotide sequence ID" value="NZ_JABBGC010000001.1"/>
</dbReference>
<dbReference type="GO" id="GO:0006826">
    <property type="term" value="P:iron ion transport"/>
    <property type="evidence" value="ECO:0007669"/>
    <property type="project" value="UniProtKB-KW"/>
</dbReference>
<dbReference type="Proteomes" id="UP000583266">
    <property type="component" value="Unassembled WGS sequence"/>
</dbReference>
<dbReference type="AlphaFoldDB" id="A0A848GMB7"/>
<dbReference type="Pfam" id="PF07715">
    <property type="entry name" value="Plug"/>
    <property type="match status" value="1"/>
</dbReference>
<evidence type="ECO:0000256" key="6">
    <source>
        <dbReference type="ARBA" id="ARBA00023004"/>
    </source>
</evidence>
<sequence>MRKLLWLSVMLSLVTLLSPGSAYAQKMKTVLGTVLSEDGSPMPGVTVRIKNTNRNALTNASGIFRIEAKEGESLELSFIGYENKSVKVGEGSELTVRMQTSASALEQVVVTAMGIKKEKKALGYSVQDIKSAELLKNKDANLVNSLNGKIAGLNITNSGGAPGSSASIVIRGGTSLERDNQPLFVIDGMPMDNSTGQGDNSAFDGSVNISTTNSNRAMDINPEDIESISVLKGPAAAALYGLRAAAGAIIITTKKGTAGNVTASVTSRYLNNWVNRLPKQQGRYKQGSYYNGTFNGQTALSWGDPFKDGEQVYNNMGDFFQNAHAFDNSFTVSGGSQTGNFFLSGSNLNQSGVVPTTDYVRSTVRFNGEQKIGRFTFGLNASYATSATQKTLTGTGLWGSNGTGYMESIIAWPRNDDMKVWLNPDGTKHRLLPDLPLDTDVDNPYWIINRNPQTDKTNRFIGSAYASVKITNWLDVTYRLGVDNYTTQFRNLIQPGSSVKEAWQKGMLAETDKNYSYVNSNLMVTFHKTFHKDWDVNLIAGTTAEDTYLKSNSARAENFSLPNFISINNADKKNQYINQAINRKRLAGFYGDLRLSYKNIVYLSATGRNDISSTLPEQNQSFFYPSFSGSLVFTELLPKNDILSFGKIRASWAQVGKDAPAYQTLTYLFGPELTIGGGYRNFWSRGNPNLKPETTTSTEFGAELRFLKGRLGLDVTYYQNRSTDQILTPRVSNATGYILSSVNTGEIQNKGFEVSINATPIRNKNFSWDVMLNASKNKGVVKALPGALPILYVTDVQAGNAKAASFDGSTFMGISGSKWQTDENGNLLLDWNTGYPLTSTSTTSYVGNREPKLLGGLNNSFSYKQFNFSFLWDFRIGGDVYNGTEYLLTAYGLSERTANRGEDVTFSGMAKNPATGKFEPVTKTVKATEKYYRDIYTNNAPFFIENVNWMRLRSVSLSYSLPKSALTRAPWLKDATITASGTNLLLFTNYSGMDPETSAAGAGVVGSGSVGIDYCGVPATSGFAIGINLKF</sequence>